<keyword evidence="4 10" id="KW-1048">Host nucleus</keyword>
<dbReference type="Gene3D" id="4.10.20.10">
    <property type="entry name" value="Tat domain"/>
    <property type="match status" value="1"/>
</dbReference>
<dbReference type="GO" id="GO:0050434">
    <property type="term" value="P:positive regulation of viral transcription"/>
    <property type="evidence" value="ECO:0007669"/>
    <property type="project" value="InterPro"/>
</dbReference>
<dbReference type="GO" id="GO:0003723">
    <property type="term" value="F:RNA binding"/>
    <property type="evidence" value="ECO:0007669"/>
    <property type="project" value="UniProtKB-KW"/>
</dbReference>
<reference evidence="12 13" key="1">
    <citation type="journal article" date="2013" name="Retrovirology">
        <title>Discovery and full genome characterization of two highly divergent simian immunodeficiency viruses infecting black-and-white colobus monkeys (Colobus guereza) in Kibale National Park, Uganda.</title>
        <authorList>
            <person name="Lauck M."/>
            <person name="Switzer W.M."/>
            <person name="Sibley S.D."/>
            <person name="Hyeroba D."/>
            <person name="Tumukunde A."/>
            <person name="Weny G."/>
            <person name="Taylor B."/>
            <person name="Shankar A."/>
            <person name="Ting N."/>
            <person name="Chapman C.A."/>
            <person name="Friedrich T.C."/>
            <person name="Goldberg T.L."/>
            <person name="O Connor D.H."/>
        </authorList>
    </citation>
    <scope>NUCLEOTIDE SEQUENCE [LARGE SCALE GENOMIC DNA]</scope>
    <source>
        <strain evidence="12">BWC07</strain>
    </source>
</reference>
<feature type="compositionally biased region" description="Polar residues" evidence="11">
    <location>
        <begin position="46"/>
        <end position="66"/>
    </location>
</feature>
<dbReference type="Pfam" id="PF00539">
    <property type="entry name" value="Tat"/>
    <property type="match status" value="1"/>
</dbReference>
<dbReference type="EMBL" id="KF214241">
    <property type="protein sequence ID" value="AHB61199.1"/>
    <property type="molecule type" value="Genomic_RNA"/>
</dbReference>
<evidence type="ECO:0000256" key="5">
    <source>
        <dbReference type="ARBA" id="ARBA00022581"/>
    </source>
</evidence>
<evidence type="ECO:0000256" key="2">
    <source>
        <dbReference type="ARBA" id="ARBA00009398"/>
    </source>
</evidence>
<evidence type="ECO:0000256" key="11">
    <source>
        <dbReference type="SAM" id="MobiDB-lite"/>
    </source>
</evidence>
<dbReference type="InterPro" id="IPR001831">
    <property type="entry name" value="IV_Tat"/>
</dbReference>
<dbReference type="GO" id="GO:0044196">
    <property type="term" value="C:host cell nucleolus"/>
    <property type="evidence" value="ECO:0007669"/>
    <property type="project" value="UniProtKB-SubCell"/>
</dbReference>
<comment type="similarity">
    <text evidence="2 10">Belongs to the lentiviruses Tat family.</text>
</comment>
<keyword evidence="8 10" id="KW-0010">Activator</keyword>
<name>V5TB21_SIV</name>
<keyword evidence="5" id="KW-0945">Host-virus interaction</keyword>
<gene>
    <name evidence="12" type="primary">tat</name>
</gene>
<dbReference type="Proteomes" id="UP000257878">
    <property type="component" value="Segment"/>
</dbReference>
<keyword evidence="6 10" id="KW-0694">RNA-binding</keyword>
<accession>V5TB21</accession>
<organismHost>
    <name type="scientific">Pan troglodytes</name>
    <name type="common">Chimpanzee</name>
    <dbReference type="NCBI Taxonomy" id="9598"/>
</organismHost>
<evidence type="ECO:0000256" key="9">
    <source>
        <dbReference type="ARBA" id="ARBA00023163"/>
    </source>
</evidence>
<evidence type="ECO:0000256" key="6">
    <source>
        <dbReference type="ARBA" id="ARBA00022884"/>
    </source>
</evidence>
<evidence type="ECO:0000256" key="1">
    <source>
        <dbReference type="ARBA" id="ARBA00004307"/>
    </source>
</evidence>
<organism evidence="12 13">
    <name type="scientific">Simian immunodeficiency virus</name>
    <name type="common">SIV</name>
    <dbReference type="NCBI Taxonomy" id="11723"/>
    <lineage>
        <taxon>Viruses</taxon>
        <taxon>Riboviria</taxon>
        <taxon>Pararnavirae</taxon>
        <taxon>Artverviricota</taxon>
        <taxon>Revtraviricetes</taxon>
        <taxon>Ortervirales</taxon>
        <taxon>Retroviridae</taxon>
        <taxon>Orthoretrovirinae</taxon>
        <taxon>Lentivirus</taxon>
        <taxon>Lentivirus simimdef</taxon>
    </lineage>
</organism>
<dbReference type="GO" id="GO:0001070">
    <property type="term" value="F:RNA-binding transcription regulator activity"/>
    <property type="evidence" value="ECO:0007669"/>
    <property type="project" value="InterPro"/>
</dbReference>
<organismHost>
    <name type="scientific">Cercopithecidae</name>
    <name type="common">Old World monkeys</name>
    <dbReference type="NCBI Taxonomy" id="9527"/>
</organismHost>
<evidence type="ECO:0000256" key="4">
    <source>
        <dbReference type="ARBA" id="ARBA00022562"/>
    </source>
</evidence>
<evidence type="ECO:0000256" key="8">
    <source>
        <dbReference type="ARBA" id="ARBA00023159"/>
    </source>
</evidence>
<proteinExistence type="inferred from homology"/>
<feature type="region of interest" description="Disordered" evidence="11">
    <location>
        <begin position="43"/>
        <end position="66"/>
    </location>
</feature>
<evidence type="ECO:0000313" key="13">
    <source>
        <dbReference type="Proteomes" id="UP000257878"/>
    </source>
</evidence>
<evidence type="ECO:0000256" key="3">
    <source>
        <dbReference type="ARBA" id="ARBA00022376"/>
    </source>
</evidence>
<protein>
    <recommendedName>
        <fullName evidence="3 10">Protein Tat</fullName>
    </recommendedName>
</protein>
<sequence length="66" mass="7483">MQISFQNQQPLTACTNKCWCKACVYHCQLCFLSKGLGICYKKNKKSPQSNRSLPRHSGNSQTTQKS</sequence>
<dbReference type="PRINTS" id="PR00055">
    <property type="entry name" value="HIVTATDOMAIN"/>
</dbReference>
<evidence type="ECO:0000256" key="7">
    <source>
        <dbReference type="ARBA" id="ARBA00023015"/>
    </source>
</evidence>
<evidence type="ECO:0000313" key="12">
    <source>
        <dbReference type="EMBL" id="AHB61199.1"/>
    </source>
</evidence>
<dbReference type="InterPro" id="IPR036963">
    <property type="entry name" value="Tat_dom_sf"/>
</dbReference>
<comment type="subcellular location">
    <subcellularLocation>
        <location evidence="1 10">Host nucleus</location>
        <location evidence="1 10">Host nucleolus</location>
    </subcellularLocation>
</comment>
<keyword evidence="9 10" id="KW-0804">Transcription</keyword>
<keyword evidence="7 10" id="KW-0805">Transcription regulation</keyword>
<evidence type="ECO:0000256" key="10">
    <source>
        <dbReference type="RuleBase" id="RU003311"/>
    </source>
</evidence>